<dbReference type="OMA" id="PLAGTNM"/>
<dbReference type="EMBL" id="CP001333">
    <property type="protein sequence ID" value="ACO67762.1"/>
    <property type="molecule type" value="Genomic_DNA"/>
</dbReference>
<dbReference type="SUPFAM" id="SSF49785">
    <property type="entry name" value="Galactose-binding domain-like"/>
    <property type="match status" value="1"/>
</dbReference>
<dbReference type="InterPro" id="IPR008979">
    <property type="entry name" value="Galactose-bd-like_sf"/>
</dbReference>
<dbReference type="RefSeq" id="XP_002506504.1">
    <property type="nucleotide sequence ID" value="XM_002506458.1"/>
</dbReference>
<dbReference type="OrthoDB" id="2635at2759"/>
<dbReference type="PANTHER" id="PTHR12175">
    <property type="entry name" value="AD039 HT014 THIOREDOXIN FAMILY TRP26"/>
    <property type="match status" value="1"/>
</dbReference>
<dbReference type="Proteomes" id="UP000002009">
    <property type="component" value="Chromosome 15"/>
</dbReference>
<name>C1EHY3_MICCC</name>
<evidence type="ECO:0000313" key="4">
    <source>
        <dbReference type="Proteomes" id="UP000002009"/>
    </source>
</evidence>
<dbReference type="PANTHER" id="PTHR12175:SF5">
    <property type="entry name" value="OS03G0795500 PROTEIN"/>
    <property type="match status" value="1"/>
</dbReference>
<dbReference type="FunCoup" id="C1EHY3">
    <property type="interactions" value="1784"/>
</dbReference>
<reference evidence="3 4" key="1">
    <citation type="journal article" date="2009" name="Science">
        <title>Green evolution and dynamic adaptations revealed by genomes of the marine picoeukaryotes Micromonas.</title>
        <authorList>
            <person name="Worden A.Z."/>
            <person name="Lee J.H."/>
            <person name="Mock T."/>
            <person name="Rouze P."/>
            <person name="Simmons M.P."/>
            <person name="Aerts A.L."/>
            <person name="Allen A.E."/>
            <person name="Cuvelier M.L."/>
            <person name="Derelle E."/>
            <person name="Everett M.V."/>
            <person name="Foulon E."/>
            <person name="Grimwood J."/>
            <person name="Gundlach H."/>
            <person name="Henrissat B."/>
            <person name="Napoli C."/>
            <person name="McDonald S.M."/>
            <person name="Parker M.S."/>
            <person name="Rombauts S."/>
            <person name="Salamov A."/>
            <person name="Von Dassow P."/>
            <person name="Badger J.H."/>
            <person name="Coutinho P.M."/>
            <person name="Demir E."/>
            <person name="Dubchak I."/>
            <person name="Gentemann C."/>
            <person name="Eikrem W."/>
            <person name="Gready J.E."/>
            <person name="John U."/>
            <person name="Lanier W."/>
            <person name="Lindquist E.A."/>
            <person name="Lucas S."/>
            <person name="Mayer K.F."/>
            <person name="Moreau H."/>
            <person name="Not F."/>
            <person name="Otillar R."/>
            <person name="Panaud O."/>
            <person name="Pangilinan J."/>
            <person name="Paulsen I."/>
            <person name="Piegu B."/>
            <person name="Poliakov A."/>
            <person name="Robbens S."/>
            <person name="Schmutz J."/>
            <person name="Toulza E."/>
            <person name="Wyss T."/>
            <person name="Zelensky A."/>
            <person name="Zhou K."/>
            <person name="Armbrust E.V."/>
            <person name="Bhattacharya D."/>
            <person name="Goodenough U.W."/>
            <person name="Van de Peer Y."/>
            <person name="Grigoriev I.V."/>
        </authorList>
    </citation>
    <scope>NUCLEOTIDE SEQUENCE [LARGE SCALE GENOMIC DNA]</scope>
    <source>
        <strain evidence="4">RCC299 / NOUM17</strain>
    </source>
</reference>
<protein>
    <recommendedName>
        <fullName evidence="2">PITH domain-containing protein</fullName>
    </recommendedName>
</protein>
<dbReference type="Gene3D" id="2.60.120.470">
    <property type="entry name" value="PITH domain"/>
    <property type="match status" value="1"/>
</dbReference>
<dbReference type="AlphaFoldDB" id="C1EHY3"/>
<keyword evidence="4" id="KW-1185">Reference proteome</keyword>
<accession>C1EHY3</accession>
<dbReference type="PROSITE" id="PS51532">
    <property type="entry name" value="PITH"/>
    <property type="match status" value="1"/>
</dbReference>
<dbReference type="Pfam" id="PF06201">
    <property type="entry name" value="PITH"/>
    <property type="match status" value="1"/>
</dbReference>
<organism evidence="3 4">
    <name type="scientific">Micromonas commoda (strain RCC299 / NOUM17 / CCMP2709)</name>
    <name type="common">Picoplanktonic green alga</name>
    <dbReference type="NCBI Taxonomy" id="296587"/>
    <lineage>
        <taxon>Eukaryota</taxon>
        <taxon>Viridiplantae</taxon>
        <taxon>Chlorophyta</taxon>
        <taxon>Mamiellophyceae</taxon>
        <taxon>Mamiellales</taxon>
        <taxon>Mamiellaceae</taxon>
        <taxon>Micromonas</taxon>
    </lineage>
</organism>
<dbReference type="GO" id="GO:0005737">
    <property type="term" value="C:cytoplasm"/>
    <property type="evidence" value="ECO:0007669"/>
    <property type="project" value="UniProtKB-ARBA"/>
</dbReference>
<dbReference type="InParanoid" id="C1EHY3"/>
<sequence>MGIPETDLIEEMDLSSVECLNMATGKEWGNAVKPGYREDAGLLCQSDDDEQLIVTIPFKQLVNLTSLIIRGPADGTAPRTVKVFVNKPNLSFDNCGKKAAESLVLTAAQATGDEKIELDFTQFQNVRVVSIFVDDNQGGGDVTNVAKIVVNGHPVHTTNMSELKKC</sequence>
<evidence type="ECO:0000256" key="1">
    <source>
        <dbReference type="ARBA" id="ARBA00025788"/>
    </source>
</evidence>
<dbReference type="GeneID" id="8249263"/>
<proteinExistence type="inferred from homology"/>
<gene>
    <name evidence="3" type="ORF">MICPUN_88535</name>
</gene>
<comment type="similarity">
    <text evidence="1">Belongs to the PITHD1 family.</text>
</comment>
<dbReference type="InterPro" id="IPR037047">
    <property type="entry name" value="PITH_dom_sf"/>
</dbReference>
<dbReference type="InterPro" id="IPR045099">
    <property type="entry name" value="PITH1-like"/>
</dbReference>
<dbReference type="STRING" id="296587.C1EHY3"/>
<evidence type="ECO:0000259" key="2">
    <source>
        <dbReference type="PROSITE" id="PS51532"/>
    </source>
</evidence>
<dbReference type="InterPro" id="IPR010400">
    <property type="entry name" value="PITH_dom"/>
</dbReference>
<evidence type="ECO:0000313" key="3">
    <source>
        <dbReference type="EMBL" id="ACO67762.1"/>
    </source>
</evidence>
<feature type="domain" description="PITH" evidence="2">
    <location>
        <begin position="1"/>
        <end position="166"/>
    </location>
</feature>
<dbReference type="eggNOG" id="KOG0908">
    <property type="taxonomic scope" value="Eukaryota"/>
</dbReference>
<dbReference type="KEGG" id="mis:MICPUN_88535"/>